<gene>
    <name evidence="8" type="primary">ydjZ_2</name>
    <name evidence="8" type="ORF">BN59_01185</name>
</gene>
<feature type="transmembrane region" description="Helical" evidence="6">
    <location>
        <begin position="66"/>
        <end position="90"/>
    </location>
</feature>
<dbReference type="EMBL" id="CCSB01000001">
    <property type="protein sequence ID" value="CDZ76906.1"/>
    <property type="molecule type" value="Genomic_DNA"/>
</dbReference>
<evidence type="ECO:0000256" key="5">
    <source>
        <dbReference type="ARBA" id="ARBA00023136"/>
    </source>
</evidence>
<protein>
    <recommendedName>
        <fullName evidence="6">TVP38/TMEM64 family membrane protein</fullName>
    </recommendedName>
</protein>
<feature type="domain" description="VTT" evidence="7">
    <location>
        <begin position="54"/>
        <end position="170"/>
    </location>
</feature>
<feature type="transmembrane region" description="Helical" evidence="6">
    <location>
        <begin position="185"/>
        <end position="204"/>
    </location>
</feature>
<dbReference type="AlphaFoldDB" id="A0A078KV84"/>
<keyword evidence="9" id="KW-1185">Reference proteome</keyword>
<evidence type="ECO:0000256" key="2">
    <source>
        <dbReference type="ARBA" id="ARBA00022475"/>
    </source>
</evidence>
<dbReference type="STRING" id="1034943.BN59_01185"/>
<comment type="subcellular location">
    <subcellularLocation>
        <location evidence="1 6">Cell membrane</location>
        <topology evidence="1 6">Multi-pass membrane protein</topology>
    </subcellularLocation>
</comment>
<proteinExistence type="inferred from homology"/>
<dbReference type="Pfam" id="PF09335">
    <property type="entry name" value="VTT_dom"/>
    <property type="match status" value="1"/>
</dbReference>
<accession>A0A078KV84</accession>
<reference evidence="8 9" key="1">
    <citation type="submission" date="2014-06" db="EMBL/GenBank/DDBJ databases">
        <authorList>
            <person name="Urmite Genomes Urmite Genomes"/>
        </authorList>
    </citation>
    <scope>NUCLEOTIDE SEQUENCE [LARGE SCALE GENOMIC DNA]</scope>
</reference>
<feature type="transmembrane region" description="Helical" evidence="6">
    <location>
        <begin position="33"/>
        <end position="54"/>
    </location>
</feature>
<dbReference type="PANTHER" id="PTHR12677">
    <property type="entry name" value="GOLGI APPARATUS MEMBRANE PROTEIN TVP38-RELATED"/>
    <property type="match status" value="1"/>
</dbReference>
<dbReference type="Proteomes" id="UP000044071">
    <property type="component" value="Unassembled WGS sequence"/>
</dbReference>
<dbReference type="InterPro" id="IPR015414">
    <property type="entry name" value="TMEM64"/>
</dbReference>
<evidence type="ECO:0000256" key="6">
    <source>
        <dbReference type="RuleBase" id="RU366058"/>
    </source>
</evidence>
<evidence type="ECO:0000256" key="1">
    <source>
        <dbReference type="ARBA" id="ARBA00004651"/>
    </source>
</evidence>
<keyword evidence="3 6" id="KW-0812">Transmembrane</keyword>
<evidence type="ECO:0000259" key="7">
    <source>
        <dbReference type="Pfam" id="PF09335"/>
    </source>
</evidence>
<feature type="transmembrane region" description="Helical" evidence="6">
    <location>
        <begin position="150"/>
        <end position="173"/>
    </location>
</feature>
<evidence type="ECO:0000256" key="3">
    <source>
        <dbReference type="ARBA" id="ARBA00022692"/>
    </source>
</evidence>
<dbReference type="OrthoDB" id="9800167at2"/>
<evidence type="ECO:0000313" key="9">
    <source>
        <dbReference type="Proteomes" id="UP000044071"/>
    </source>
</evidence>
<dbReference type="RefSeq" id="WP_043873333.1">
    <property type="nucleotide sequence ID" value="NZ_CCVW01000001.1"/>
</dbReference>
<dbReference type="eggNOG" id="COG0398">
    <property type="taxonomic scope" value="Bacteria"/>
</dbReference>
<dbReference type="PROSITE" id="PS51257">
    <property type="entry name" value="PROKAR_LIPOPROTEIN"/>
    <property type="match status" value="1"/>
</dbReference>
<evidence type="ECO:0000313" key="8">
    <source>
        <dbReference type="EMBL" id="CDZ76906.1"/>
    </source>
</evidence>
<sequence length="216" mass="23859">MKTLWVALTIIAFIACAAVFQENAPLILNSIKGLGWLAPFLFLLLYSLATILLLPTMVLTFAGGALFGPLLGTLFNLTGATLGAVCAFAISRHLAIDWLTAQDKPKLNKLIAGVERGGWQFAALLRLIPIVPFNLVNYGLGMTRIKFSHYLFTTFVFLAPAEIIYTYCGYASMDVLTNPTPFYKNASLLILLCLIVLALILKLVKFYRAERKQDYS</sequence>
<name>A0A078KV84_9GAMM</name>
<dbReference type="PANTHER" id="PTHR12677:SF59">
    <property type="entry name" value="GOLGI APPARATUS MEMBRANE PROTEIN TVP38-RELATED"/>
    <property type="match status" value="1"/>
</dbReference>
<keyword evidence="5 6" id="KW-0472">Membrane</keyword>
<comment type="similarity">
    <text evidence="6">Belongs to the TVP38/TMEM64 family.</text>
</comment>
<keyword evidence="2 6" id="KW-1003">Cell membrane</keyword>
<dbReference type="GO" id="GO:0005886">
    <property type="term" value="C:plasma membrane"/>
    <property type="evidence" value="ECO:0007669"/>
    <property type="project" value="UniProtKB-SubCell"/>
</dbReference>
<dbReference type="InterPro" id="IPR032816">
    <property type="entry name" value="VTT_dom"/>
</dbReference>
<evidence type="ECO:0000256" key="4">
    <source>
        <dbReference type="ARBA" id="ARBA00022989"/>
    </source>
</evidence>
<comment type="caution">
    <text evidence="6">Lacks conserved residue(s) required for the propagation of feature annotation.</text>
</comment>
<keyword evidence="4 6" id="KW-1133">Transmembrane helix</keyword>
<organism evidence="8 9">
    <name type="scientific">Legionella massiliensis</name>
    <dbReference type="NCBI Taxonomy" id="1034943"/>
    <lineage>
        <taxon>Bacteria</taxon>
        <taxon>Pseudomonadati</taxon>
        <taxon>Pseudomonadota</taxon>
        <taxon>Gammaproteobacteria</taxon>
        <taxon>Legionellales</taxon>
        <taxon>Legionellaceae</taxon>
        <taxon>Legionella</taxon>
    </lineage>
</organism>